<accession>A0A6M2D1J8</accession>
<dbReference type="SUPFAM" id="SSF50998">
    <property type="entry name" value="Quinoprotein alcohol dehydrogenase-like"/>
    <property type="match status" value="1"/>
</dbReference>
<dbReference type="InterPro" id="IPR002372">
    <property type="entry name" value="PQQ_rpt_dom"/>
</dbReference>
<dbReference type="PANTHER" id="PTHR44394">
    <property type="entry name" value="BETA-ALANINE-ACTIVATING ENZYME"/>
    <property type="match status" value="1"/>
</dbReference>
<dbReference type="InterPro" id="IPR052091">
    <property type="entry name" value="Beta-ala_Activ/Resist"/>
</dbReference>
<dbReference type="AlphaFoldDB" id="A0A6M2D1J8"/>
<name>A0A6M2D1J8_RHIMP</name>
<dbReference type="Gene3D" id="2.130.10.10">
    <property type="entry name" value="YVTN repeat-like/Quinoprotein amine dehydrogenase"/>
    <property type="match status" value="2"/>
</dbReference>
<organism evidence="3">
    <name type="scientific">Rhipicephalus microplus</name>
    <name type="common">Cattle tick</name>
    <name type="synonym">Boophilus microplus</name>
    <dbReference type="NCBI Taxonomy" id="6941"/>
    <lineage>
        <taxon>Eukaryota</taxon>
        <taxon>Metazoa</taxon>
        <taxon>Ecdysozoa</taxon>
        <taxon>Arthropoda</taxon>
        <taxon>Chelicerata</taxon>
        <taxon>Arachnida</taxon>
        <taxon>Acari</taxon>
        <taxon>Parasitiformes</taxon>
        <taxon>Ixodida</taxon>
        <taxon>Ixodoidea</taxon>
        <taxon>Ixodidae</taxon>
        <taxon>Rhipicephalinae</taxon>
        <taxon>Rhipicephalus</taxon>
        <taxon>Boophilus</taxon>
    </lineage>
</organism>
<dbReference type="InterPro" id="IPR015943">
    <property type="entry name" value="WD40/YVTN_repeat-like_dom_sf"/>
</dbReference>
<dbReference type="OrthoDB" id="6478170at2759"/>
<dbReference type="EMBL" id="GHWJ01006857">
    <property type="protein sequence ID" value="NOV39594.1"/>
    <property type="molecule type" value="Transcribed_RNA"/>
</dbReference>
<dbReference type="VEuPathDB" id="VectorBase:LOC119179555"/>
<dbReference type="Gene3D" id="3.30.300.30">
    <property type="match status" value="1"/>
</dbReference>
<dbReference type="PANTHER" id="PTHR44394:SF1">
    <property type="entry name" value="BETA-ALANINE-ACTIVATING ENZYME"/>
    <property type="match status" value="1"/>
</dbReference>
<dbReference type="Pfam" id="PF13570">
    <property type="entry name" value="Beta-prop_ACSF4"/>
    <property type="match status" value="1"/>
</dbReference>
<evidence type="ECO:0000259" key="1">
    <source>
        <dbReference type="Pfam" id="PF00501"/>
    </source>
</evidence>
<proteinExistence type="predicted"/>
<dbReference type="GO" id="GO:0043041">
    <property type="term" value="P:amino acid activation for nonribosomal peptide biosynthetic process"/>
    <property type="evidence" value="ECO:0007669"/>
    <property type="project" value="TreeGrafter"/>
</dbReference>
<dbReference type="SUPFAM" id="SSF56801">
    <property type="entry name" value="Acetyl-CoA synthetase-like"/>
    <property type="match status" value="1"/>
</dbReference>
<dbReference type="InterPro" id="IPR000873">
    <property type="entry name" value="AMP-dep_synth/lig_dom"/>
</dbReference>
<dbReference type="Gene3D" id="2.40.10.480">
    <property type="match status" value="1"/>
</dbReference>
<dbReference type="SMART" id="SM00564">
    <property type="entry name" value="PQQ"/>
    <property type="match status" value="7"/>
</dbReference>
<feature type="domain" description="Pyrrolo-quinoline quinone repeat" evidence="2">
    <location>
        <begin position="677"/>
        <end position="1003"/>
    </location>
</feature>
<dbReference type="InterPro" id="IPR011047">
    <property type="entry name" value="Quinoprotein_ADH-like_sf"/>
</dbReference>
<reference evidence="3" key="1">
    <citation type="submission" date="2019-09" db="EMBL/GenBank/DDBJ databases">
        <title>Organ-specific transcriptomic study of the physiology of the cattle tick, Rhipicephalus microplus.</title>
        <authorList>
            <person name="Tirloni L."/>
            <person name="Braz G."/>
            <person name="Gandara A.C.P."/>
            <person name="Sabadin G.A."/>
            <person name="da Silva R.M."/>
            <person name="Guizzo M.G."/>
            <person name="Machado J.A."/>
            <person name="Costa E.P."/>
            <person name="Gomes H.F."/>
            <person name="Moraes J."/>
            <person name="Mota M.B.S."/>
            <person name="Mesquita R.D."/>
            <person name="Alvarenga P.H."/>
            <person name="Alves F."/>
            <person name="Seixas A."/>
            <person name="da Fonseca R.N."/>
            <person name="Fogaca A."/>
            <person name="Logullo C."/>
            <person name="Tanaka A."/>
            <person name="Daffre S."/>
            <person name="Termignoni C."/>
            <person name="Vaz I.S.Jr."/>
            <person name="Oliveira P.L."/>
            <person name="Ribeiro J.M."/>
        </authorList>
    </citation>
    <scope>NUCLEOTIDE SEQUENCE</scope>
    <source>
        <strain evidence="3">Porto Alegre</strain>
    </source>
</reference>
<dbReference type="InterPro" id="IPR042099">
    <property type="entry name" value="ANL_N_sf"/>
</dbReference>
<evidence type="ECO:0000313" key="3">
    <source>
        <dbReference type="EMBL" id="NOV39594.1"/>
    </source>
</evidence>
<dbReference type="Pfam" id="PF00501">
    <property type="entry name" value="AMP-binding"/>
    <property type="match status" value="1"/>
</dbReference>
<dbReference type="InterPro" id="IPR018391">
    <property type="entry name" value="PQQ_b-propeller_rpt"/>
</dbReference>
<dbReference type="Gene3D" id="3.40.50.12780">
    <property type="entry name" value="N-terminal domain of ligase-like"/>
    <property type="match status" value="1"/>
</dbReference>
<dbReference type="InterPro" id="IPR045851">
    <property type="entry name" value="AMP-bd_C_sf"/>
</dbReference>
<sequence>MTQKSEPTSVARGMSTLHDCFNATVEQYPTRTAVVYDDGSNKTLLTYSELSRRSDELSALINSHGVSRATVACLCEASTNTLDLLLGVLKASCAFTFPRTNCPEKCIKALVDTKTRVYLVAEKSLYDQHRLATNDEWSELDALWESKFVFASHRSNAGKQSDQSALFEPLMAYIMFTSGTTGDQKVVRVPHECALMNVRHLRSIFNISKEDIIFQAAPMTFDPCVIEIFLALTTGAQLLLTSEAVKCIPRAVTQLLVDYSVSVIQATPSFVQSLGFDRIQNLLLSEASCLRVLALGGEECPSGACINLWRQPGNRTAIFNLYGITEVSCWASYCRISATNTGVIPLGTPLYGTVLEVRDDSGALIDEGEGTLFVGGSERRCLIGNEEWKNLDSCQMRCSGDRVRKSSDGLIFLGRKDSIFKYHGKKVNPSYLATQLLEMGTIQSCHTYFSKTEQTLYFFVILHPTCIYQAVTSQLTQRLQKECQCPFQVEVVPRWPLTSHGKIDVEALMAYQKKQRLLGSLHDLRMLLARLWNASTTRNDRAVVCGDSEFVAAGGNSLGAVSISQELEFASGIALPLLVDKILNEKFSDVEKYLYAMTESHKQLNYPIPAKRARRPISAWSLSSESVHVKLSSCFTCITRFETWQHCCCAESCHQLRKTADHDFQRPTLSERWKYDLRKCIDASPLIVNYEREDTVVFIGSHAGRFCALNGKSGNCFWEISVADRIESSATLSTCGKYVAFGCYDHHIYCADVVDGSVKWVINTGAEVKSSPTTNRKNCSFLCGSHDKYLYCISENTGSLLWKQQLSEGSIFASPCVSYQPYQIYGATLDGLVAALSPETGTVLWTYKLEKPIFSSPAVCDFGVGICCVDGKIFLLNHSNGHKLWIAETGGPIFSTLSVSRGDAGSCLFVGCHDNYVYKLSCKDGSVLWKTFLSAPIYSTLFCFHDGKTCVGASTQGKLCVIGSHRGEVLSTYHLDNEVFSSPVALGDFIFVGCRDNYVYCFHVESKCFS</sequence>
<evidence type="ECO:0000259" key="2">
    <source>
        <dbReference type="Pfam" id="PF13570"/>
    </source>
</evidence>
<feature type="domain" description="AMP-dependent synthetase/ligase" evidence="1">
    <location>
        <begin position="22"/>
        <end position="376"/>
    </location>
</feature>
<protein>
    <submittedName>
        <fullName evidence="3">Putative acyl-coa synthetase family member 4 protein nrps998 ovary overexpressed</fullName>
    </submittedName>
</protein>